<evidence type="ECO:0000313" key="3">
    <source>
        <dbReference type="Proteomes" id="UP000831467"/>
    </source>
</evidence>
<evidence type="ECO:0000313" key="2">
    <source>
        <dbReference type="EMBL" id="UPL12689.1"/>
    </source>
</evidence>
<keyword evidence="1" id="KW-0812">Transmembrane</keyword>
<proteinExistence type="predicted"/>
<gene>
    <name evidence="2" type="ORF">KV394_16980</name>
</gene>
<feature type="transmembrane region" description="Helical" evidence="1">
    <location>
        <begin position="12"/>
        <end position="33"/>
    </location>
</feature>
<name>A0ABY4IJC4_9MICO</name>
<sequence length="78" mass="8453">MDQSPTTKARPSGARITGWIATLFCAGLAFLNAALATEVAFRIFFVACGVLLVVGVISMVIRWYRESRRGDQDGHPPA</sequence>
<keyword evidence="1" id="KW-0472">Membrane</keyword>
<feature type="transmembrane region" description="Helical" evidence="1">
    <location>
        <begin position="39"/>
        <end position="61"/>
    </location>
</feature>
<organism evidence="2 3">
    <name type="scientific">Microbacterium sufflavum</name>
    <dbReference type="NCBI Taxonomy" id="2851649"/>
    <lineage>
        <taxon>Bacteria</taxon>
        <taxon>Bacillati</taxon>
        <taxon>Actinomycetota</taxon>
        <taxon>Actinomycetes</taxon>
        <taxon>Micrococcales</taxon>
        <taxon>Microbacteriaceae</taxon>
        <taxon>Microbacterium</taxon>
    </lineage>
</organism>
<reference evidence="2 3" key="1">
    <citation type="submission" date="2021-06" db="EMBL/GenBank/DDBJ databases">
        <title>Genome-based taxonomic framework of Microbacterium strains isolated from marine environment, the description of four new species and reclassification of four preexisting species.</title>
        <authorList>
            <person name="Lee S.D."/>
            <person name="Kim S.-M."/>
            <person name="Byeon Y.-S."/>
            <person name="Yang H.L."/>
            <person name="Kim I.S."/>
        </authorList>
    </citation>
    <scope>NUCLEOTIDE SEQUENCE [LARGE SCALE GENOMIC DNA]</scope>
    <source>
        <strain evidence="2 3">SSW1-51</strain>
    </source>
</reference>
<keyword evidence="3" id="KW-1185">Reference proteome</keyword>
<accession>A0ABY4IJC4</accession>
<dbReference type="RefSeq" id="WP_136045276.1">
    <property type="nucleotide sequence ID" value="NZ_CP078076.1"/>
</dbReference>
<dbReference type="EMBL" id="CP078076">
    <property type="protein sequence ID" value="UPL12689.1"/>
    <property type="molecule type" value="Genomic_DNA"/>
</dbReference>
<evidence type="ECO:0000256" key="1">
    <source>
        <dbReference type="SAM" id="Phobius"/>
    </source>
</evidence>
<dbReference type="Proteomes" id="UP000831467">
    <property type="component" value="Chromosome"/>
</dbReference>
<protein>
    <submittedName>
        <fullName evidence="2">Uncharacterized protein</fullName>
    </submittedName>
</protein>
<keyword evidence="1" id="KW-1133">Transmembrane helix</keyword>